<name>A0A6G9AL35_9BACT</name>
<evidence type="ECO:0000256" key="1">
    <source>
        <dbReference type="ARBA" id="ARBA00023015"/>
    </source>
</evidence>
<dbReference type="Proteomes" id="UP000501802">
    <property type="component" value="Chromosome"/>
</dbReference>
<dbReference type="GO" id="GO:0043565">
    <property type="term" value="F:sequence-specific DNA binding"/>
    <property type="evidence" value="ECO:0007669"/>
    <property type="project" value="InterPro"/>
</dbReference>
<evidence type="ECO:0000313" key="6">
    <source>
        <dbReference type="EMBL" id="QIP12913.1"/>
    </source>
</evidence>
<dbReference type="RefSeq" id="WP_167207475.1">
    <property type="nucleotide sequence ID" value="NZ_CP050063.1"/>
</dbReference>
<keyword evidence="3" id="KW-0804">Transcription</keyword>
<keyword evidence="4" id="KW-0812">Transmembrane</keyword>
<keyword evidence="1" id="KW-0805">Transcription regulation</keyword>
<evidence type="ECO:0000256" key="4">
    <source>
        <dbReference type="SAM" id="Phobius"/>
    </source>
</evidence>
<dbReference type="EMBL" id="CP050063">
    <property type="protein sequence ID" value="QIP12913.1"/>
    <property type="molecule type" value="Genomic_DNA"/>
</dbReference>
<feature type="domain" description="HTH araC/xylS-type" evidence="5">
    <location>
        <begin position="270"/>
        <end position="378"/>
    </location>
</feature>
<dbReference type="InterPro" id="IPR009057">
    <property type="entry name" value="Homeodomain-like_sf"/>
</dbReference>
<protein>
    <submittedName>
        <fullName evidence="6">AraC family transcriptional regulator</fullName>
    </submittedName>
</protein>
<dbReference type="Pfam" id="PF12833">
    <property type="entry name" value="HTH_18"/>
    <property type="match status" value="1"/>
</dbReference>
<feature type="transmembrane region" description="Helical" evidence="4">
    <location>
        <begin position="185"/>
        <end position="206"/>
    </location>
</feature>
<reference evidence="6 7" key="1">
    <citation type="submission" date="2020-03" db="EMBL/GenBank/DDBJ databases">
        <authorList>
            <person name="Kim M.K."/>
        </authorList>
    </citation>
    <scope>NUCLEOTIDE SEQUENCE [LARGE SCALE GENOMIC DNA]</scope>
    <source>
        <strain evidence="6 7">BT328</strain>
    </source>
</reference>
<keyword evidence="2" id="KW-0238">DNA-binding</keyword>
<keyword evidence="7" id="KW-1185">Reference proteome</keyword>
<sequence>MNISFHLFDLIVILGITQGLLYVVLLLIKYRQYASKQVLALILVVFCILSGKILLHTLGLWQNPSLRYFPLAFDLTLQPLLYLYVVSLTQSKFTLNRSWLIHFVPTLVFMIHAVLVYSQTQTTDNLALKDQIAESLYFNNVKEVEDLLSVLLGGVYGFLGLHRLMRYRNWLFDTVSNPAYPAYLWLRNMLLVTGGVWLLLSLNIFLDLGLSFTTYSFLHWKFFYVYLAVNVYYLGITGYQQPPFEVAFDESAIDSLPKRTLDGISQDQIQDVKNKIEMAIEQERVFLDPDLSLTSLARKLNLSPGIVSGVINSEFDKSFRSLINERRVDEVKHRLTDPAYQHLSILGIALESGFNSEASFYRIFKATTGLSPRQYSTQKTLKIPIESSQKPN</sequence>
<dbReference type="PANTHER" id="PTHR43280">
    <property type="entry name" value="ARAC-FAMILY TRANSCRIPTIONAL REGULATOR"/>
    <property type="match status" value="1"/>
</dbReference>
<keyword evidence="4" id="KW-1133">Transmembrane helix</keyword>
<dbReference type="InterPro" id="IPR018060">
    <property type="entry name" value="HTH_AraC"/>
</dbReference>
<evidence type="ECO:0000259" key="5">
    <source>
        <dbReference type="PROSITE" id="PS01124"/>
    </source>
</evidence>
<evidence type="ECO:0000256" key="2">
    <source>
        <dbReference type="ARBA" id="ARBA00023125"/>
    </source>
</evidence>
<dbReference type="AlphaFoldDB" id="A0A6G9AL35"/>
<dbReference type="SMART" id="SM00342">
    <property type="entry name" value="HTH_ARAC"/>
    <property type="match status" value="1"/>
</dbReference>
<accession>A0A6G9AL35</accession>
<dbReference type="PANTHER" id="PTHR43280:SF29">
    <property type="entry name" value="ARAC-FAMILY TRANSCRIPTIONAL REGULATOR"/>
    <property type="match status" value="1"/>
</dbReference>
<proteinExistence type="predicted"/>
<feature type="transmembrane region" description="Helical" evidence="4">
    <location>
        <begin position="6"/>
        <end position="28"/>
    </location>
</feature>
<keyword evidence="4" id="KW-0472">Membrane</keyword>
<dbReference type="InterPro" id="IPR018062">
    <property type="entry name" value="HTH_AraC-typ_CS"/>
</dbReference>
<dbReference type="KEGG" id="spib:G8759_09915"/>
<dbReference type="SUPFAM" id="SSF46689">
    <property type="entry name" value="Homeodomain-like"/>
    <property type="match status" value="1"/>
</dbReference>
<feature type="transmembrane region" description="Helical" evidence="4">
    <location>
        <begin position="40"/>
        <end position="62"/>
    </location>
</feature>
<feature type="transmembrane region" description="Helical" evidence="4">
    <location>
        <begin position="147"/>
        <end position="164"/>
    </location>
</feature>
<gene>
    <name evidence="6" type="ORF">G8759_09915</name>
</gene>
<feature type="transmembrane region" description="Helical" evidence="4">
    <location>
        <begin position="218"/>
        <end position="235"/>
    </location>
</feature>
<dbReference type="PROSITE" id="PS01124">
    <property type="entry name" value="HTH_ARAC_FAMILY_2"/>
    <property type="match status" value="1"/>
</dbReference>
<dbReference type="GO" id="GO:0003700">
    <property type="term" value="F:DNA-binding transcription factor activity"/>
    <property type="evidence" value="ECO:0007669"/>
    <property type="project" value="InterPro"/>
</dbReference>
<feature type="transmembrane region" description="Helical" evidence="4">
    <location>
        <begin position="68"/>
        <end position="87"/>
    </location>
</feature>
<dbReference type="Gene3D" id="1.10.10.60">
    <property type="entry name" value="Homeodomain-like"/>
    <property type="match status" value="1"/>
</dbReference>
<organism evidence="6 7">
    <name type="scientific">Spirosoma aureum</name>
    <dbReference type="NCBI Taxonomy" id="2692134"/>
    <lineage>
        <taxon>Bacteria</taxon>
        <taxon>Pseudomonadati</taxon>
        <taxon>Bacteroidota</taxon>
        <taxon>Cytophagia</taxon>
        <taxon>Cytophagales</taxon>
        <taxon>Cytophagaceae</taxon>
        <taxon>Spirosoma</taxon>
    </lineage>
</organism>
<evidence type="ECO:0000256" key="3">
    <source>
        <dbReference type="ARBA" id="ARBA00023163"/>
    </source>
</evidence>
<dbReference type="PROSITE" id="PS00041">
    <property type="entry name" value="HTH_ARAC_FAMILY_1"/>
    <property type="match status" value="1"/>
</dbReference>
<evidence type="ECO:0000313" key="7">
    <source>
        <dbReference type="Proteomes" id="UP000501802"/>
    </source>
</evidence>
<feature type="transmembrane region" description="Helical" evidence="4">
    <location>
        <begin position="99"/>
        <end position="118"/>
    </location>
</feature>